<name>A0ACC2LRL5_PERAE</name>
<dbReference type="EMBL" id="CM056811">
    <property type="protein sequence ID" value="KAJ8635732.1"/>
    <property type="molecule type" value="Genomic_DNA"/>
</dbReference>
<protein>
    <submittedName>
        <fullName evidence="1">Uncharacterized protein</fullName>
    </submittedName>
</protein>
<evidence type="ECO:0000313" key="2">
    <source>
        <dbReference type="Proteomes" id="UP001234297"/>
    </source>
</evidence>
<keyword evidence="2" id="KW-1185">Reference proteome</keyword>
<evidence type="ECO:0000313" key="1">
    <source>
        <dbReference type="EMBL" id="KAJ8635732.1"/>
    </source>
</evidence>
<sequence length="85" mass="9856">MHARGGKKGKKEEKGNKKKERVHWRAGEVLRDAMAMQRRGREALTCECDEFYTWREKREIRWGSALLVLVVRSACGGRRGDDPRA</sequence>
<dbReference type="Proteomes" id="UP001234297">
    <property type="component" value="Chromosome 3"/>
</dbReference>
<comment type="caution">
    <text evidence="1">The sequence shown here is derived from an EMBL/GenBank/DDBJ whole genome shotgun (WGS) entry which is preliminary data.</text>
</comment>
<proteinExistence type="predicted"/>
<gene>
    <name evidence="1" type="ORF">MRB53_009999</name>
</gene>
<organism evidence="1 2">
    <name type="scientific">Persea americana</name>
    <name type="common">Avocado</name>
    <dbReference type="NCBI Taxonomy" id="3435"/>
    <lineage>
        <taxon>Eukaryota</taxon>
        <taxon>Viridiplantae</taxon>
        <taxon>Streptophyta</taxon>
        <taxon>Embryophyta</taxon>
        <taxon>Tracheophyta</taxon>
        <taxon>Spermatophyta</taxon>
        <taxon>Magnoliopsida</taxon>
        <taxon>Magnoliidae</taxon>
        <taxon>Laurales</taxon>
        <taxon>Lauraceae</taxon>
        <taxon>Persea</taxon>
    </lineage>
</organism>
<accession>A0ACC2LRL5</accession>
<reference evidence="1 2" key="1">
    <citation type="journal article" date="2022" name="Hortic Res">
        <title>A haplotype resolved chromosomal level avocado genome allows analysis of novel avocado genes.</title>
        <authorList>
            <person name="Nath O."/>
            <person name="Fletcher S.J."/>
            <person name="Hayward A."/>
            <person name="Shaw L.M."/>
            <person name="Masouleh A.K."/>
            <person name="Furtado A."/>
            <person name="Henry R.J."/>
            <person name="Mitter N."/>
        </authorList>
    </citation>
    <scope>NUCLEOTIDE SEQUENCE [LARGE SCALE GENOMIC DNA]</scope>
    <source>
        <strain evidence="2">cv. Hass</strain>
    </source>
</reference>